<evidence type="ECO:0000256" key="2">
    <source>
        <dbReference type="HAMAP-Rule" id="MF_00003"/>
    </source>
</evidence>
<keyword evidence="4" id="KW-1185">Reference proteome</keyword>
<dbReference type="Gene3D" id="3.30.300.20">
    <property type="match status" value="1"/>
</dbReference>
<dbReference type="InterPro" id="IPR000238">
    <property type="entry name" value="RbfA"/>
</dbReference>
<dbReference type="RefSeq" id="WP_069477059.1">
    <property type="nucleotide sequence ID" value="NZ_CP017111.1"/>
</dbReference>
<name>A0A1D7TGG6_9BACT</name>
<comment type="function">
    <text evidence="2">One of several proteins that assist in the late maturation steps of the functional core of the 30S ribosomal subunit. Associates with free 30S ribosomal subunits (but not with 30S subunits that are part of 70S ribosomes or polysomes). Required for efficient processing of 16S rRNA. May interact with the 5'-terminal helix region of 16S rRNA.</text>
</comment>
<keyword evidence="1 2" id="KW-0690">Ribosome biogenesis</keyword>
<dbReference type="Proteomes" id="UP000094609">
    <property type="component" value="Chromosome"/>
</dbReference>
<dbReference type="PATRIC" id="fig|1193502.14.peg.299"/>
<organism evidence="3 4">
    <name type="scientific">Sulfurospirillum halorespirans DSM 13726</name>
    <dbReference type="NCBI Taxonomy" id="1193502"/>
    <lineage>
        <taxon>Bacteria</taxon>
        <taxon>Pseudomonadati</taxon>
        <taxon>Campylobacterota</taxon>
        <taxon>Epsilonproteobacteria</taxon>
        <taxon>Campylobacterales</taxon>
        <taxon>Sulfurospirillaceae</taxon>
        <taxon>Sulfurospirillum</taxon>
    </lineage>
</organism>
<evidence type="ECO:0000256" key="1">
    <source>
        <dbReference type="ARBA" id="ARBA00022517"/>
    </source>
</evidence>
<keyword evidence="2" id="KW-0963">Cytoplasm</keyword>
<dbReference type="EMBL" id="CP017111">
    <property type="protein sequence ID" value="AOO64091.1"/>
    <property type="molecule type" value="Genomic_DNA"/>
</dbReference>
<dbReference type="STRING" id="1193502.SHALO_0294"/>
<dbReference type="HAMAP" id="MF_00003">
    <property type="entry name" value="RbfA"/>
    <property type="match status" value="1"/>
</dbReference>
<comment type="subcellular location">
    <subcellularLocation>
        <location evidence="2">Cytoplasm</location>
    </subcellularLocation>
</comment>
<dbReference type="GO" id="GO:0005737">
    <property type="term" value="C:cytoplasm"/>
    <property type="evidence" value="ECO:0007669"/>
    <property type="project" value="UniProtKB-SubCell"/>
</dbReference>
<dbReference type="InterPro" id="IPR015946">
    <property type="entry name" value="KH_dom-like_a/b"/>
</dbReference>
<dbReference type="KEGG" id="shal:SHALO_0294"/>
<proteinExistence type="inferred from homology"/>
<dbReference type="NCBIfam" id="TIGR00082">
    <property type="entry name" value="rbfA"/>
    <property type="match status" value="1"/>
</dbReference>
<protein>
    <recommendedName>
        <fullName evidence="2">Ribosome-binding factor A</fullName>
    </recommendedName>
</protein>
<dbReference type="PROSITE" id="PS01319">
    <property type="entry name" value="RBFA"/>
    <property type="match status" value="1"/>
</dbReference>
<dbReference type="GO" id="GO:0030490">
    <property type="term" value="P:maturation of SSU-rRNA"/>
    <property type="evidence" value="ECO:0007669"/>
    <property type="project" value="UniProtKB-UniRule"/>
</dbReference>
<accession>A0A1D7TGG6</accession>
<dbReference type="Pfam" id="PF02033">
    <property type="entry name" value="RBFA"/>
    <property type="match status" value="1"/>
</dbReference>
<gene>
    <name evidence="2" type="primary">rbfA</name>
    <name evidence="3" type="ORF">SHALO_0294</name>
</gene>
<reference evidence="4" key="1">
    <citation type="submission" date="2016-08" db="EMBL/GenBank/DDBJ databases">
        <title>Complete genome sequence of the organohalide-respiring Epsilonproteobacterium Sulfurospirillum halorespirans.</title>
        <authorList>
            <person name="Goris T."/>
            <person name="Zimmermann J."/>
            <person name="Schenz B."/>
            <person name="Lemos M."/>
            <person name="Hackermueller J."/>
            <person name="Diekert G."/>
        </authorList>
    </citation>
    <scope>NUCLEOTIDE SEQUENCE [LARGE SCALE GENOMIC DNA]</scope>
    <source>
        <strain>DSM 13726</strain>
        <strain evidence="4">PCE-M2</strain>
    </source>
</reference>
<dbReference type="SUPFAM" id="SSF89919">
    <property type="entry name" value="Ribosome-binding factor A, RbfA"/>
    <property type="match status" value="1"/>
</dbReference>
<dbReference type="InterPro" id="IPR023799">
    <property type="entry name" value="RbfA_dom_sf"/>
</dbReference>
<dbReference type="NCBIfam" id="NF001806">
    <property type="entry name" value="PRK00521.3-4"/>
    <property type="match status" value="1"/>
</dbReference>
<dbReference type="InterPro" id="IPR020053">
    <property type="entry name" value="Ribosome-bd_factorA_CS"/>
</dbReference>
<comment type="subunit">
    <text evidence="2">Monomer. Binds 30S ribosomal subunits, but not 50S ribosomal subunits or 70S ribosomes.</text>
</comment>
<sequence>MIDKSIKIQRTQSVLRELIPEALSTLEDELLRGVCVIDVECSRGKYDANVYLDGSVYDEKEKNYILSRLDRVQRHIQTHCMQAEGWFRCPHFTFYFDDSLERQNKMDALFAKVEEELKKGKNNDA</sequence>
<dbReference type="AlphaFoldDB" id="A0A1D7TGG6"/>
<evidence type="ECO:0000313" key="3">
    <source>
        <dbReference type="EMBL" id="AOO64091.1"/>
    </source>
</evidence>
<evidence type="ECO:0000313" key="4">
    <source>
        <dbReference type="Proteomes" id="UP000094609"/>
    </source>
</evidence>
<comment type="similarity">
    <text evidence="2">Belongs to the RbfA family.</text>
</comment>